<evidence type="ECO:0008006" key="2">
    <source>
        <dbReference type="Google" id="ProtNLM"/>
    </source>
</evidence>
<dbReference type="EMBL" id="CP159218">
    <property type="protein sequence ID" value="XCG65387.1"/>
    <property type="molecule type" value="Genomic_DNA"/>
</dbReference>
<name>A0AAU8DW05_9ACTN</name>
<gene>
    <name evidence="1" type="ORF">ABLG96_08940</name>
</gene>
<dbReference type="AlphaFoldDB" id="A0AAU8DW05"/>
<organism evidence="1">
    <name type="scientific">Nakamurella sp. A5-74</name>
    <dbReference type="NCBI Taxonomy" id="3158264"/>
    <lineage>
        <taxon>Bacteria</taxon>
        <taxon>Bacillati</taxon>
        <taxon>Actinomycetota</taxon>
        <taxon>Actinomycetes</taxon>
        <taxon>Nakamurellales</taxon>
        <taxon>Nakamurellaceae</taxon>
        <taxon>Nakamurella</taxon>
    </lineage>
</organism>
<accession>A0AAU8DW05</accession>
<proteinExistence type="predicted"/>
<sequence length="154" mass="15925">MAPNPPQLPALDGRCHALGPADDTAVHLAALSGRSPAARQAATEHLDAAIAPGGRAWPVSADVAQYVSDLLLADLVSDGATKVELLYFLGQITEAADGVVAADDPDTVLGCRALLAQILSTAEHCERDAEEDVRVEAADAAESALEVMEHHGLD</sequence>
<evidence type="ECO:0000313" key="1">
    <source>
        <dbReference type="EMBL" id="XCG65387.1"/>
    </source>
</evidence>
<reference evidence="1" key="1">
    <citation type="submission" date="2024-05" db="EMBL/GenBank/DDBJ databases">
        <authorList>
            <person name="Cai S.Y."/>
            <person name="Jin L.M."/>
            <person name="Li H.R."/>
        </authorList>
    </citation>
    <scope>NUCLEOTIDE SEQUENCE</scope>
    <source>
        <strain evidence="1">A5-74</strain>
    </source>
</reference>
<dbReference type="RefSeq" id="WP_353650992.1">
    <property type="nucleotide sequence ID" value="NZ_CP159218.1"/>
</dbReference>
<protein>
    <recommendedName>
        <fullName evidence="2">HEAT repeat domain-containing protein</fullName>
    </recommendedName>
</protein>